<keyword evidence="6" id="KW-0808">Transferase</keyword>
<organism evidence="16 18">
    <name type="scientific">Labedella gwakjiensis</name>
    <dbReference type="NCBI Taxonomy" id="390269"/>
    <lineage>
        <taxon>Bacteria</taxon>
        <taxon>Bacillati</taxon>
        <taxon>Actinomycetota</taxon>
        <taxon>Actinomycetes</taxon>
        <taxon>Micrococcales</taxon>
        <taxon>Microbacteriaceae</taxon>
        <taxon>Labedella</taxon>
    </lineage>
</organism>
<dbReference type="GO" id="GO:0016301">
    <property type="term" value="F:kinase activity"/>
    <property type="evidence" value="ECO:0007669"/>
    <property type="project" value="UniProtKB-KW"/>
</dbReference>
<feature type="transmembrane region" description="Helical" evidence="12">
    <location>
        <begin position="535"/>
        <end position="554"/>
    </location>
</feature>
<dbReference type="GO" id="GO:0009401">
    <property type="term" value="P:phosphoenolpyruvate-dependent sugar phosphotransferase system"/>
    <property type="evidence" value="ECO:0007669"/>
    <property type="project" value="UniProtKB-KW"/>
</dbReference>
<dbReference type="SUPFAM" id="SSF52794">
    <property type="entry name" value="PTS system IIB component-like"/>
    <property type="match status" value="1"/>
</dbReference>
<evidence type="ECO:0000256" key="1">
    <source>
        <dbReference type="ARBA" id="ARBA00004429"/>
    </source>
</evidence>
<feature type="domain" description="PTS EIIA type-2" evidence="13">
    <location>
        <begin position="3"/>
        <end position="147"/>
    </location>
</feature>
<dbReference type="InterPro" id="IPR013014">
    <property type="entry name" value="PTS_EIIC_2"/>
</dbReference>
<evidence type="ECO:0000256" key="5">
    <source>
        <dbReference type="ARBA" id="ARBA00022597"/>
    </source>
</evidence>
<feature type="transmembrane region" description="Helical" evidence="12">
    <location>
        <begin position="601"/>
        <end position="620"/>
    </location>
</feature>
<reference evidence="17 19" key="2">
    <citation type="submission" date="2018-12" db="EMBL/GenBank/DDBJ databases">
        <authorList>
            <person name="hu s."/>
            <person name="Xu Y."/>
            <person name="Xu B."/>
            <person name="Li F."/>
        </authorList>
    </citation>
    <scope>NUCLEOTIDE SEQUENCE [LARGE SCALE GENOMIC DNA]</scope>
    <source>
        <strain evidence="17 19">KSW2-17</strain>
    </source>
</reference>
<keyword evidence="11 12" id="KW-0472">Membrane</keyword>
<dbReference type="Proteomes" id="UP000241203">
    <property type="component" value="Unassembled WGS sequence"/>
</dbReference>
<evidence type="ECO:0000256" key="8">
    <source>
        <dbReference type="ARBA" id="ARBA00022692"/>
    </source>
</evidence>
<evidence type="ECO:0000256" key="12">
    <source>
        <dbReference type="SAM" id="Phobius"/>
    </source>
</evidence>
<evidence type="ECO:0000256" key="4">
    <source>
        <dbReference type="ARBA" id="ARBA00022553"/>
    </source>
</evidence>
<dbReference type="InterPro" id="IPR003353">
    <property type="entry name" value="PTS_IIB_fruc"/>
</dbReference>
<dbReference type="InterPro" id="IPR013011">
    <property type="entry name" value="PTS_EIIB_2"/>
</dbReference>
<evidence type="ECO:0000256" key="6">
    <source>
        <dbReference type="ARBA" id="ARBA00022679"/>
    </source>
</evidence>
<dbReference type="GO" id="GO:0022877">
    <property type="term" value="F:protein-N(PI)-phosphohistidine-fructose phosphotransferase system transporter activity"/>
    <property type="evidence" value="ECO:0007669"/>
    <property type="project" value="InterPro"/>
</dbReference>
<feature type="transmembrane region" description="Helical" evidence="12">
    <location>
        <begin position="405"/>
        <end position="435"/>
    </location>
</feature>
<dbReference type="InterPro" id="IPR050864">
    <property type="entry name" value="Bacterial_PTS_Sugar_Transport"/>
</dbReference>
<comment type="subcellular location">
    <subcellularLocation>
        <location evidence="1">Cell inner membrane</location>
        <topology evidence="1">Multi-pass membrane protein</topology>
    </subcellularLocation>
</comment>
<dbReference type="GO" id="GO:0090563">
    <property type="term" value="F:protein-phosphocysteine-sugar phosphotransferase activity"/>
    <property type="evidence" value="ECO:0007669"/>
    <property type="project" value="TreeGrafter"/>
</dbReference>
<feature type="transmembrane region" description="Helical" evidence="12">
    <location>
        <begin position="482"/>
        <end position="505"/>
    </location>
</feature>
<dbReference type="PROSITE" id="PS51104">
    <property type="entry name" value="PTS_EIIC_TYPE_2"/>
    <property type="match status" value="1"/>
</dbReference>
<feature type="transmembrane region" description="Helical" evidence="12">
    <location>
        <begin position="367"/>
        <end position="393"/>
    </location>
</feature>
<dbReference type="Pfam" id="PF00359">
    <property type="entry name" value="PTS_EIIA_2"/>
    <property type="match status" value="1"/>
</dbReference>
<dbReference type="NCBIfam" id="TIGR00829">
    <property type="entry name" value="FRU"/>
    <property type="match status" value="1"/>
</dbReference>
<dbReference type="PANTHER" id="PTHR30505:SF0">
    <property type="entry name" value="FRUCTOSE-LIKE PTS SYSTEM EIIBC COMPONENT-RELATED"/>
    <property type="match status" value="1"/>
</dbReference>
<evidence type="ECO:0000256" key="3">
    <source>
        <dbReference type="ARBA" id="ARBA00022475"/>
    </source>
</evidence>
<keyword evidence="7" id="KW-0598">Phosphotransferase system</keyword>
<feature type="domain" description="PTS EIIC type-2" evidence="15">
    <location>
        <begin position="310"/>
        <end position="665"/>
    </location>
</feature>
<accession>A0A2P8GTJ4</accession>
<dbReference type="AlphaFoldDB" id="A0A2P8GTJ4"/>
<comment type="caution">
    <text evidence="16">The sequence shown here is derived from an EMBL/GenBank/DDBJ whole genome shotgun (WGS) entry which is preliminary data.</text>
</comment>
<dbReference type="InterPro" id="IPR003501">
    <property type="entry name" value="PTS_EIIB_2/3"/>
</dbReference>
<evidence type="ECO:0000259" key="14">
    <source>
        <dbReference type="PROSITE" id="PS51099"/>
    </source>
</evidence>
<feature type="domain" description="PTS EIIB type-2" evidence="14">
    <location>
        <begin position="179"/>
        <end position="274"/>
    </location>
</feature>
<dbReference type="OrthoDB" id="9782569at2"/>
<reference evidence="16 18" key="1">
    <citation type="submission" date="2018-03" db="EMBL/GenBank/DDBJ databases">
        <title>Genomic Encyclopedia of Archaeal and Bacterial Type Strains, Phase II (KMG-II): from individual species to whole genera.</title>
        <authorList>
            <person name="Goeker M."/>
        </authorList>
    </citation>
    <scope>NUCLEOTIDE SEQUENCE [LARGE SCALE GENOMIC DNA]</scope>
    <source>
        <strain evidence="16 18">DSM 21548</strain>
    </source>
</reference>
<evidence type="ECO:0000256" key="2">
    <source>
        <dbReference type="ARBA" id="ARBA00022448"/>
    </source>
</evidence>
<evidence type="ECO:0000313" key="17">
    <source>
        <dbReference type="EMBL" id="RUQ84619.1"/>
    </source>
</evidence>
<dbReference type="GO" id="GO:0005351">
    <property type="term" value="F:carbohydrate:proton symporter activity"/>
    <property type="evidence" value="ECO:0007669"/>
    <property type="project" value="InterPro"/>
</dbReference>
<keyword evidence="5" id="KW-0762">Sugar transport</keyword>
<keyword evidence="8 12" id="KW-0812">Transmembrane</keyword>
<evidence type="ECO:0000256" key="10">
    <source>
        <dbReference type="ARBA" id="ARBA00022989"/>
    </source>
</evidence>
<dbReference type="CDD" id="cd00211">
    <property type="entry name" value="PTS_IIA_fru"/>
    <property type="match status" value="1"/>
</dbReference>
<dbReference type="EMBL" id="RZGY01000002">
    <property type="protein sequence ID" value="RUQ84619.1"/>
    <property type="molecule type" value="Genomic_DNA"/>
</dbReference>
<dbReference type="Gene3D" id="3.40.50.2300">
    <property type="match status" value="1"/>
</dbReference>
<dbReference type="InterPro" id="IPR006327">
    <property type="entry name" value="PTS_IIC_fruc"/>
</dbReference>
<dbReference type="SUPFAM" id="SSF55804">
    <property type="entry name" value="Phoshotransferase/anion transport protein"/>
    <property type="match status" value="1"/>
</dbReference>
<keyword evidence="19" id="KW-1185">Reference proteome</keyword>
<evidence type="ECO:0000313" key="19">
    <source>
        <dbReference type="Proteomes" id="UP000268291"/>
    </source>
</evidence>
<feature type="transmembrane region" description="Helical" evidence="12">
    <location>
        <begin position="574"/>
        <end position="594"/>
    </location>
</feature>
<dbReference type="RefSeq" id="WP_106562451.1">
    <property type="nucleotide sequence ID" value="NZ_PYAU01000001.1"/>
</dbReference>
<dbReference type="InterPro" id="IPR016152">
    <property type="entry name" value="PTrfase/Anion_transptr"/>
</dbReference>
<dbReference type="PROSITE" id="PS51099">
    <property type="entry name" value="PTS_EIIB_TYPE_2"/>
    <property type="match status" value="1"/>
</dbReference>
<evidence type="ECO:0000313" key="18">
    <source>
        <dbReference type="Proteomes" id="UP000241203"/>
    </source>
</evidence>
<feature type="transmembrane region" description="Helical" evidence="12">
    <location>
        <begin position="313"/>
        <end position="338"/>
    </location>
</feature>
<evidence type="ECO:0000313" key="16">
    <source>
        <dbReference type="EMBL" id="PSL37293.1"/>
    </source>
</evidence>
<evidence type="ECO:0000256" key="11">
    <source>
        <dbReference type="ARBA" id="ARBA00023136"/>
    </source>
</evidence>
<dbReference type="InterPro" id="IPR036095">
    <property type="entry name" value="PTS_EIIB-like_sf"/>
</dbReference>
<keyword evidence="2" id="KW-0813">Transport</keyword>
<dbReference type="CDD" id="cd05569">
    <property type="entry name" value="PTS_IIB_fructose"/>
    <property type="match status" value="1"/>
</dbReference>
<dbReference type="PANTHER" id="PTHR30505">
    <property type="entry name" value="FRUCTOSE-LIKE PERMEASE"/>
    <property type="match status" value="1"/>
</dbReference>
<proteinExistence type="predicted"/>
<dbReference type="InterPro" id="IPR002178">
    <property type="entry name" value="PTS_EIIA_type-2_dom"/>
</dbReference>
<dbReference type="NCBIfam" id="TIGR00848">
    <property type="entry name" value="fruA"/>
    <property type="match status" value="1"/>
</dbReference>
<gene>
    <name evidence="16" type="ORF">CLV49_0900</name>
    <name evidence="17" type="ORF">ELQ93_13520</name>
</gene>
<dbReference type="PROSITE" id="PS51094">
    <property type="entry name" value="PTS_EIIA_TYPE_2"/>
    <property type="match status" value="1"/>
</dbReference>
<keyword evidence="3" id="KW-1003">Cell membrane</keyword>
<keyword evidence="9" id="KW-0418">Kinase</keyword>
<dbReference type="Gene3D" id="3.40.930.10">
    <property type="entry name" value="Mannitol-specific EII, Chain A"/>
    <property type="match status" value="1"/>
</dbReference>
<keyword evidence="4" id="KW-0597">Phosphoprotein</keyword>
<dbReference type="GO" id="GO:0005886">
    <property type="term" value="C:plasma membrane"/>
    <property type="evidence" value="ECO:0007669"/>
    <property type="project" value="UniProtKB-SubCell"/>
</dbReference>
<feature type="transmembrane region" description="Helical" evidence="12">
    <location>
        <begin position="511"/>
        <end position="528"/>
    </location>
</feature>
<feature type="transmembrane region" description="Helical" evidence="12">
    <location>
        <begin position="447"/>
        <end position="470"/>
    </location>
</feature>
<name>A0A2P8GTJ4_9MICO</name>
<dbReference type="Proteomes" id="UP000268291">
    <property type="component" value="Unassembled WGS sequence"/>
</dbReference>
<dbReference type="NCBIfam" id="TIGR01427">
    <property type="entry name" value="PTS_IIC_fructo"/>
    <property type="match status" value="1"/>
</dbReference>
<sequence length="681" mass="68688">MTTLITPALVALDADLGPDKSGVIRALATRVVDAGRATDVEALYADAWARESQTDTGIPGGLAIPHCRSASVTEPTLALARLSRPVDFGEPDAPADLVFLIAAPDGADQAHLALLSTLARSLIRPEFVESLRSAPTAEALVALVDEALTPEGEKPAAAAAPAAAAPAAGSAEPAAPRVLVGVSACPTGIAHTYMAADSLTAAAKRAGVELHMETQGSSGATPLDPALIERAEAVIFAVDVDVRDKARFAGKPVVQVPVKRGIDDADGLIQKALAAADDPNASRVAGSSTDASASAAAASSGPKESGGAAVKRWLLTGVSYMIPFVAGGGLLIALGFLLGGFDITERPVEIILGNTLWNLPAGGLGEYLGAVAFTIGNASMGFLVAALAGYIAYAMADRPGIAPGFTAGAIAVIMGAGFLGGIVGGLLAGAVAMWIGRLSVPRWLRGLMPVVIIPLVASIIASGLMVIILGGPIAAITTGLNAWLTSLSGVAAVGLGLILGTMMAFDLGGPVNKVAYAFAVAGLGAGSIDNQAPWVIMAAVMGAGMVPPLAMALATTLDRKLFSAAERENGKAAWLLGAAFISEGAIPFAAADLFRVIPASILGSAVTGAMLMGFGVTSQAPHGGIFVFFAIGNVWLFILSIAVGTVISALAVIALKRWVRRRPIETDRAVVADDVRAPVAA</sequence>
<evidence type="ECO:0000256" key="7">
    <source>
        <dbReference type="ARBA" id="ARBA00022683"/>
    </source>
</evidence>
<dbReference type="EMBL" id="PYAU01000001">
    <property type="protein sequence ID" value="PSL37293.1"/>
    <property type="molecule type" value="Genomic_DNA"/>
</dbReference>
<evidence type="ECO:0000259" key="15">
    <source>
        <dbReference type="PROSITE" id="PS51104"/>
    </source>
</evidence>
<feature type="transmembrane region" description="Helical" evidence="12">
    <location>
        <begin position="626"/>
        <end position="655"/>
    </location>
</feature>
<dbReference type="InterPro" id="IPR004715">
    <property type="entry name" value="PTS_IIA_fruc"/>
</dbReference>
<evidence type="ECO:0000259" key="13">
    <source>
        <dbReference type="PROSITE" id="PS51094"/>
    </source>
</evidence>
<protein>
    <submittedName>
        <fullName evidence="17">PTS lactose transporter subunit IIC</fullName>
    </submittedName>
    <submittedName>
        <fullName evidence="16">PTS system D-fructose-specific IIA component (F1P-forming) (Frc family) /PTS system D-fructose-specific IIB component (F1P-forming) (Frc family) /PTS system D-fructose-specific IIC component (F1P-f...</fullName>
    </submittedName>
</protein>
<keyword evidence="10 12" id="KW-1133">Transmembrane helix</keyword>
<dbReference type="Pfam" id="PF02302">
    <property type="entry name" value="PTS_IIB"/>
    <property type="match status" value="1"/>
</dbReference>
<evidence type="ECO:0000256" key="9">
    <source>
        <dbReference type="ARBA" id="ARBA00022777"/>
    </source>
</evidence>